<dbReference type="GeneID" id="18166766"/>
<evidence type="ECO:0000313" key="2">
    <source>
        <dbReference type="Proteomes" id="UP000001610"/>
    </source>
</evidence>
<protein>
    <submittedName>
        <fullName evidence="1">Uncharacterized protein</fullName>
    </submittedName>
</protein>
<keyword evidence="2" id="KW-1185">Reference proteome</keyword>
<name>G3JD45_CORMM</name>
<dbReference type="KEGG" id="cmt:CCM_04745"/>
<dbReference type="PROSITE" id="PS00210">
    <property type="entry name" value="HEMOCYANIN_2"/>
    <property type="match status" value="1"/>
</dbReference>
<proteinExistence type="predicted"/>
<accession>G3JD45</accession>
<gene>
    <name evidence="1" type="ORF">CCM_04745</name>
</gene>
<dbReference type="HOGENOM" id="CLU_2073027_0_0_1"/>
<dbReference type="RefSeq" id="XP_006669954.1">
    <property type="nucleotide sequence ID" value="XM_006669891.1"/>
</dbReference>
<organism evidence="1 2">
    <name type="scientific">Cordyceps militaris (strain CM01)</name>
    <name type="common">Caterpillar fungus</name>
    <dbReference type="NCBI Taxonomy" id="983644"/>
    <lineage>
        <taxon>Eukaryota</taxon>
        <taxon>Fungi</taxon>
        <taxon>Dikarya</taxon>
        <taxon>Ascomycota</taxon>
        <taxon>Pezizomycotina</taxon>
        <taxon>Sordariomycetes</taxon>
        <taxon>Hypocreomycetidae</taxon>
        <taxon>Hypocreales</taxon>
        <taxon>Cordycipitaceae</taxon>
        <taxon>Cordyceps</taxon>
    </lineage>
</organism>
<dbReference type="VEuPathDB" id="FungiDB:CCM_04745"/>
<sequence length="118" mass="13465">MQSALAACGSIKWLQLAMAKSEVQQDAISATTIRDPLFWLVHSHWPFYPGEAQRKTGCCHSTEYMPYGWYRRITREYACMSVVEIWLQSSQMHISSHQSTTSPILDSSAHNAMHLDMT</sequence>
<dbReference type="InterPro" id="IPR013788">
    <property type="entry name" value="Hemocyanin/hexamerin"/>
</dbReference>
<evidence type="ECO:0000313" key="1">
    <source>
        <dbReference type="EMBL" id="EGX93371.1"/>
    </source>
</evidence>
<dbReference type="InParanoid" id="G3JD45"/>
<dbReference type="AlphaFoldDB" id="G3JD45"/>
<dbReference type="EMBL" id="JH126401">
    <property type="protein sequence ID" value="EGX93371.1"/>
    <property type="molecule type" value="Genomic_DNA"/>
</dbReference>
<dbReference type="Proteomes" id="UP000001610">
    <property type="component" value="Unassembled WGS sequence"/>
</dbReference>
<reference evidence="1 2" key="1">
    <citation type="journal article" date="2011" name="Genome Biol.">
        <title>Genome sequence of the insect pathogenic fungus Cordyceps militaris, a valued traditional Chinese medicine.</title>
        <authorList>
            <person name="Zheng P."/>
            <person name="Xia Y."/>
            <person name="Xiao G."/>
            <person name="Xiong C."/>
            <person name="Hu X."/>
            <person name="Zhang S."/>
            <person name="Zheng H."/>
            <person name="Huang Y."/>
            <person name="Zhou Y."/>
            <person name="Wang S."/>
            <person name="Zhao G.P."/>
            <person name="Liu X."/>
            <person name="St Leger R.J."/>
            <person name="Wang C."/>
        </authorList>
    </citation>
    <scope>NUCLEOTIDE SEQUENCE [LARGE SCALE GENOMIC DNA]</scope>
    <source>
        <strain evidence="1 2">CM01</strain>
    </source>
</reference>